<evidence type="ECO:0000256" key="4">
    <source>
        <dbReference type="ARBA" id="ARBA00023125"/>
    </source>
</evidence>
<name>A0A642UWN1_9ASCO</name>
<feature type="domain" description="Zn(2)-C6 fungal-type" evidence="8">
    <location>
        <begin position="9"/>
        <end position="42"/>
    </location>
</feature>
<keyword evidence="6" id="KW-0539">Nucleus</keyword>
<dbReference type="PROSITE" id="PS00463">
    <property type="entry name" value="ZN2_CY6_FUNGAL_1"/>
    <property type="match status" value="1"/>
</dbReference>
<dbReference type="PROSITE" id="PS50048">
    <property type="entry name" value="ZN2_CY6_FUNGAL_2"/>
    <property type="match status" value="1"/>
</dbReference>
<protein>
    <recommendedName>
        <fullName evidence="8">Zn(2)-C6 fungal-type domain-containing protein</fullName>
    </recommendedName>
</protein>
<dbReference type="Pfam" id="PF04082">
    <property type="entry name" value="Fungal_trans"/>
    <property type="match status" value="1"/>
</dbReference>
<accession>A0A642UWN1</accession>
<keyword evidence="4" id="KW-0238">DNA-binding</keyword>
<dbReference type="AlphaFoldDB" id="A0A642UWN1"/>
<evidence type="ECO:0000259" key="8">
    <source>
        <dbReference type="PROSITE" id="PS50048"/>
    </source>
</evidence>
<dbReference type="CDD" id="cd00067">
    <property type="entry name" value="GAL4"/>
    <property type="match status" value="1"/>
</dbReference>
<feature type="compositionally biased region" description="Basic and acidic residues" evidence="7">
    <location>
        <begin position="93"/>
        <end position="105"/>
    </location>
</feature>
<dbReference type="InterPro" id="IPR007219">
    <property type="entry name" value="XnlR_reg_dom"/>
</dbReference>
<dbReference type="EMBL" id="SWFS01000390">
    <property type="protein sequence ID" value="KAA8906836.1"/>
    <property type="molecule type" value="Genomic_DNA"/>
</dbReference>
<dbReference type="Proteomes" id="UP000761534">
    <property type="component" value="Unassembled WGS sequence"/>
</dbReference>
<dbReference type="InterPro" id="IPR001138">
    <property type="entry name" value="Zn2Cys6_DnaBD"/>
</dbReference>
<dbReference type="CDD" id="cd12148">
    <property type="entry name" value="fungal_TF_MHR"/>
    <property type="match status" value="1"/>
</dbReference>
<feature type="region of interest" description="Disordered" evidence="7">
    <location>
        <begin position="612"/>
        <end position="637"/>
    </location>
</feature>
<feature type="compositionally biased region" description="Basic and acidic residues" evidence="7">
    <location>
        <begin position="61"/>
        <end position="71"/>
    </location>
</feature>
<organism evidence="9 10">
    <name type="scientific">Trichomonascus ciferrii</name>
    <dbReference type="NCBI Taxonomy" id="44093"/>
    <lineage>
        <taxon>Eukaryota</taxon>
        <taxon>Fungi</taxon>
        <taxon>Dikarya</taxon>
        <taxon>Ascomycota</taxon>
        <taxon>Saccharomycotina</taxon>
        <taxon>Dipodascomycetes</taxon>
        <taxon>Dipodascales</taxon>
        <taxon>Trichomonascaceae</taxon>
        <taxon>Trichomonascus</taxon>
        <taxon>Trichomonascus ciferrii complex</taxon>
    </lineage>
</organism>
<feature type="region of interest" description="Disordered" evidence="7">
    <location>
        <begin position="22"/>
        <end position="134"/>
    </location>
</feature>
<evidence type="ECO:0000313" key="10">
    <source>
        <dbReference type="Proteomes" id="UP000761534"/>
    </source>
</evidence>
<evidence type="ECO:0000256" key="2">
    <source>
        <dbReference type="ARBA" id="ARBA00022833"/>
    </source>
</evidence>
<evidence type="ECO:0000256" key="5">
    <source>
        <dbReference type="ARBA" id="ARBA00023163"/>
    </source>
</evidence>
<dbReference type="SUPFAM" id="SSF57701">
    <property type="entry name" value="Zn2/Cys6 DNA-binding domain"/>
    <property type="match status" value="1"/>
</dbReference>
<dbReference type="InterPro" id="IPR036864">
    <property type="entry name" value="Zn2-C6_fun-type_DNA-bd_sf"/>
</dbReference>
<dbReference type="PANTHER" id="PTHR47171">
    <property type="entry name" value="FARA-RELATED"/>
    <property type="match status" value="1"/>
</dbReference>
<dbReference type="GO" id="GO:0008270">
    <property type="term" value="F:zinc ion binding"/>
    <property type="evidence" value="ECO:0007669"/>
    <property type="project" value="InterPro"/>
</dbReference>
<dbReference type="SMART" id="SM00066">
    <property type="entry name" value="GAL4"/>
    <property type="match status" value="1"/>
</dbReference>
<keyword evidence="2" id="KW-0862">Zinc</keyword>
<keyword evidence="10" id="KW-1185">Reference proteome</keyword>
<dbReference type="PANTHER" id="PTHR47171:SF1">
    <property type="entry name" value="ZN(II)2CYS6 TRANSCRIPTION FACTOR (EUROFUNG)"/>
    <property type="match status" value="1"/>
</dbReference>
<evidence type="ECO:0000313" key="9">
    <source>
        <dbReference type="EMBL" id="KAA8906836.1"/>
    </source>
</evidence>
<dbReference type="Gene3D" id="4.10.240.10">
    <property type="entry name" value="Zn(2)-C6 fungal-type DNA-binding domain"/>
    <property type="match status" value="1"/>
</dbReference>
<gene>
    <name evidence="9" type="ORF">TRICI_005075</name>
</gene>
<evidence type="ECO:0000256" key="7">
    <source>
        <dbReference type="SAM" id="MobiDB-lite"/>
    </source>
</evidence>
<dbReference type="VEuPathDB" id="FungiDB:TRICI_005075"/>
<evidence type="ECO:0000256" key="1">
    <source>
        <dbReference type="ARBA" id="ARBA00022723"/>
    </source>
</evidence>
<dbReference type="InterPro" id="IPR052073">
    <property type="entry name" value="Amide_Lactam_Regulators"/>
</dbReference>
<dbReference type="SMART" id="SM00906">
    <property type="entry name" value="Fungal_trans"/>
    <property type="match status" value="1"/>
</dbReference>
<keyword evidence="1" id="KW-0479">Metal-binding</keyword>
<dbReference type="GO" id="GO:0000981">
    <property type="term" value="F:DNA-binding transcription factor activity, RNA polymerase II-specific"/>
    <property type="evidence" value="ECO:0007669"/>
    <property type="project" value="InterPro"/>
</dbReference>
<keyword evidence="3" id="KW-0805">Transcription regulation</keyword>
<comment type="caution">
    <text evidence="9">The sequence shown here is derived from an EMBL/GenBank/DDBJ whole genome shotgun (WGS) entry which is preliminary data.</text>
</comment>
<evidence type="ECO:0000256" key="3">
    <source>
        <dbReference type="ARBA" id="ARBA00023015"/>
    </source>
</evidence>
<sequence>MPGARSSKACLSCHVSKVKCDVSETGPPCSRCKKRGLSDCNTFTSRRGTYDRKEWKRKRQQKEQQQGKEEAGLQPHEQPATKKPKVSGQPAEPPDKIPKISREPARLPVAQSPAQSSSSSGSSTGAVSSSLDDDPNAETWGVVVEYFLKKRKSKIKKSLVTYLGESSPLSSLLKSGHIQLNGVEQDASESNNNNNSNLIANEASPASVTDEVEMQIFEQRGCFRLPKKSALETLFKFYFENVHPFNPVVNRMWFANKYREGILSHLLIHSVCFAACYHCPMSAIYEAEFSTRRQAKVSFYSKAKTLFDCNYEKDKLVAIQSCILLSFWGGKPNDVWNSRTWLGVAFSIAEDLGMHRSTENTDMHPADKSHFRIIWWCLCSHDILSSLTIGRPPKVTFERCDAEKLTLEDFAQADEDPGEPIFGFREIEQSFYHIEVSKLTMMLHQVFMARCDPRSPRSATLNQAQYDQLLAWQAELPPRIDWNTHRDSLFALCLRILYHNHVLYIFRPRTADSITEDDCSVEKSLVSASEIALAASKLSMMSMTKVPQHVYGSFVMSMVILAMDSRYNLSSSPDASLMQLQICKMVLSQSEGNWDHSQWVLKVFDRLVEQSNDEADTPAQPSLSPMAANDNYQPNASDLDPSMQSLVDFCAPEYNDIFKIIFGGE</sequence>
<dbReference type="GO" id="GO:0006351">
    <property type="term" value="P:DNA-templated transcription"/>
    <property type="evidence" value="ECO:0007669"/>
    <property type="project" value="InterPro"/>
</dbReference>
<dbReference type="OrthoDB" id="2264294at2759"/>
<evidence type="ECO:0000256" key="6">
    <source>
        <dbReference type="ARBA" id="ARBA00023242"/>
    </source>
</evidence>
<proteinExistence type="predicted"/>
<reference evidence="9" key="1">
    <citation type="journal article" date="2019" name="G3 (Bethesda)">
        <title>Genome Assemblies of Two Rare Opportunistic Yeast Pathogens: Diutina rugosa (syn. Candida rugosa) and Trichomonascus ciferrii (syn. Candida ciferrii).</title>
        <authorList>
            <person name="Mixao V."/>
            <person name="Saus E."/>
            <person name="Hansen A.P."/>
            <person name="Lass-Florl C."/>
            <person name="Gabaldon T."/>
        </authorList>
    </citation>
    <scope>NUCLEOTIDE SEQUENCE</scope>
    <source>
        <strain evidence="9">CBS 4856</strain>
    </source>
</reference>
<feature type="compositionally biased region" description="Low complexity" evidence="7">
    <location>
        <begin position="108"/>
        <end position="130"/>
    </location>
</feature>
<keyword evidence="5" id="KW-0804">Transcription</keyword>
<dbReference type="Pfam" id="PF00172">
    <property type="entry name" value="Zn_clus"/>
    <property type="match status" value="1"/>
</dbReference>
<dbReference type="GO" id="GO:0003677">
    <property type="term" value="F:DNA binding"/>
    <property type="evidence" value="ECO:0007669"/>
    <property type="project" value="UniProtKB-KW"/>
</dbReference>